<evidence type="ECO:0000313" key="2">
    <source>
        <dbReference type="EMBL" id="SPO00886.1"/>
    </source>
</evidence>
<accession>A0AAE8MVP2</accession>
<gene>
    <name evidence="2" type="ORF">DNG_03634</name>
</gene>
<evidence type="ECO:0000313" key="3">
    <source>
        <dbReference type="Proteomes" id="UP001187682"/>
    </source>
</evidence>
<protein>
    <submittedName>
        <fullName evidence="2">Uncharacterized protein</fullName>
    </submittedName>
</protein>
<dbReference type="Proteomes" id="UP001187682">
    <property type="component" value="Unassembled WGS sequence"/>
</dbReference>
<name>A0AAE8MVP2_9PEZI</name>
<sequence>MDISGHRLAVEASRDTEIDTPVGEDLPPQLSPELYEQRPLPPIPPRSAARGMPKPVSAAPQRPSVLSAEPPCSPARFSSIEAPPEYWRQCRDELAYTATIQPLSTHTRSASEGENSLSPRPYKSLAIRSRPWSLPGTEACAEIATLSDSARSPALTPTLHSSPDKIKQMIGYDVNINFDTTHPRALSGVYGNATAYTAPPSPTQSSCYSRESLDTTMSDPIPYAPAAHEYEDSPYVEDTDWTFVADESTFNMSSHKYSPGMRSSMHVDPLLIRRRGEVMSGEILFVPGLDGQPWIPEPARSPESHYPPQGDEVEPSYSDQAETEEYIIKDLYHSSTAQIAASTKRREPRHVHSSLPERKPPMVSRSGSKLRRSLPSMLLGHQRRPSRLHPIVSGADGRTPGKPNPTTAPLTSVFEVDESPNYIARVFKRRSGTDSGGGSPTSSSSPGRRDPRTSVMRFGIYDIVAQARKASGFLTKGEKRRTRLEA</sequence>
<feature type="region of interest" description="Disordered" evidence="1">
    <location>
        <begin position="1"/>
        <end position="72"/>
    </location>
</feature>
<feature type="region of interest" description="Disordered" evidence="1">
    <location>
        <begin position="339"/>
        <end position="411"/>
    </location>
</feature>
<dbReference type="EMBL" id="ONZQ02000004">
    <property type="protein sequence ID" value="SPO00886.1"/>
    <property type="molecule type" value="Genomic_DNA"/>
</dbReference>
<evidence type="ECO:0000256" key="1">
    <source>
        <dbReference type="SAM" id="MobiDB-lite"/>
    </source>
</evidence>
<keyword evidence="3" id="KW-1185">Reference proteome</keyword>
<feature type="region of interest" description="Disordered" evidence="1">
    <location>
        <begin position="294"/>
        <end position="320"/>
    </location>
</feature>
<dbReference type="AlphaFoldDB" id="A0AAE8MVP2"/>
<feature type="region of interest" description="Disordered" evidence="1">
    <location>
        <begin position="427"/>
        <end position="455"/>
    </location>
</feature>
<comment type="caution">
    <text evidence="2">The sequence shown here is derived from an EMBL/GenBank/DDBJ whole genome shotgun (WGS) entry which is preliminary data.</text>
</comment>
<proteinExistence type="predicted"/>
<feature type="compositionally biased region" description="Basic and acidic residues" evidence="1">
    <location>
        <begin position="1"/>
        <end position="17"/>
    </location>
</feature>
<reference evidence="2" key="1">
    <citation type="submission" date="2018-03" db="EMBL/GenBank/DDBJ databases">
        <authorList>
            <person name="Guldener U."/>
        </authorList>
    </citation>
    <scope>NUCLEOTIDE SEQUENCE</scope>
</reference>
<organism evidence="2 3">
    <name type="scientific">Cephalotrichum gorgonifer</name>
    <dbReference type="NCBI Taxonomy" id="2041049"/>
    <lineage>
        <taxon>Eukaryota</taxon>
        <taxon>Fungi</taxon>
        <taxon>Dikarya</taxon>
        <taxon>Ascomycota</taxon>
        <taxon>Pezizomycotina</taxon>
        <taxon>Sordariomycetes</taxon>
        <taxon>Hypocreomycetidae</taxon>
        <taxon>Microascales</taxon>
        <taxon>Microascaceae</taxon>
        <taxon>Cephalotrichum</taxon>
    </lineage>
</organism>